<dbReference type="AlphaFoldDB" id="A0A6D2KTI3"/>
<dbReference type="OrthoDB" id="1938625at2759"/>
<keyword evidence="2" id="KW-1185">Reference proteome</keyword>
<name>A0A6D2KTI3_9BRAS</name>
<comment type="caution">
    <text evidence="1">The sequence shown here is derived from an EMBL/GenBank/DDBJ whole genome shotgun (WGS) entry which is preliminary data.</text>
</comment>
<dbReference type="Proteomes" id="UP000467841">
    <property type="component" value="Unassembled WGS sequence"/>
</dbReference>
<reference evidence="1" key="1">
    <citation type="submission" date="2020-01" db="EMBL/GenBank/DDBJ databases">
        <authorList>
            <person name="Mishra B."/>
        </authorList>
    </citation>
    <scope>NUCLEOTIDE SEQUENCE [LARGE SCALE GENOMIC DNA]</scope>
</reference>
<accession>A0A6D2KTI3</accession>
<organism evidence="1 2">
    <name type="scientific">Microthlaspi erraticum</name>
    <dbReference type="NCBI Taxonomy" id="1685480"/>
    <lineage>
        <taxon>Eukaryota</taxon>
        <taxon>Viridiplantae</taxon>
        <taxon>Streptophyta</taxon>
        <taxon>Embryophyta</taxon>
        <taxon>Tracheophyta</taxon>
        <taxon>Spermatophyta</taxon>
        <taxon>Magnoliopsida</taxon>
        <taxon>eudicotyledons</taxon>
        <taxon>Gunneridae</taxon>
        <taxon>Pentapetalae</taxon>
        <taxon>rosids</taxon>
        <taxon>malvids</taxon>
        <taxon>Brassicales</taxon>
        <taxon>Brassicaceae</taxon>
        <taxon>Coluteocarpeae</taxon>
        <taxon>Microthlaspi</taxon>
    </lineage>
</organism>
<evidence type="ECO:0000313" key="2">
    <source>
        <dbReference type="Proteomes" id="UP000467841"/>
    </source>
</evidence>
<evidence type="ECO:0000313" key="1">
    <source>
        <dbReference type="EMBL" id="CAA7056658.1"/>
    </source>
</evidence>
<gene>
    <name evidence="1" type="ORF">MERR_LOCUS43894</name>
</gene>
<protein>
    <submittedName>
        <fullName evidence="1">Uncharacterized protein</fullName>
    </submittedName>
</protein>
<proteinExistence type="predicted"/>
<dbReference type="EMBL" id="CACVBM020001651">
    <property type="protein sequence ID" value="CAA7056658.1"/>
    <property type="molecule type" value="Genomic_DNA"/>
</dbReference>
<sequence length="139" mass="15576">MSSRFLWSGGTQARYLARKTVCLPKQEGARFLELEITSQAAAFSREIQFISCSVGNGHSAKFWFDSWTPFGEQGWKLAAPRSGEALALHVHLTTVQLPGTSKREDSYTWVADGSDYKEFSHLKYNVQGDQTKGKLKRVA</sequence>